<evidence type="ECO:0000313" key="2">
    <source>
        <dbReference type="EMBL" id="PZV84377.1"/>
    </source>
</evidence>
<keyword evidence="3" id="KW-1185">Reference proteome</keyword>
<dbReference type="PANTHER" id="PTHR14859:SF15">
    <property type="entry name" value="ENDONUCLEASE_EXONUCLEASE_PHOSPHATASE DOMAIN-CONTAINING PROTEIN"/>
    <property type="match status" value="1"/>
</dbReference>
<protein>
    <submittedName>
        <fullName evidence="2">Endonuclease/exonuclease/phosphatase family metal-dependent hydrolase</fullName>
    </submittedName>
</protein>
<keyword evidence="2" id="KW-0540">Nuclease</keyword>
<dbReference type="InterPro" id="IPR036691">
    <property type="entry name" value="Endo/exonu/phosph_ase_sf"/>
</dbReference>
<feature type="domain" description="Endonuclease/exonuclease/phosphatase" evidence="1">
    <location>
        <begin position="26"/>
        <end position="250"/>
    </location>
</feature>
<gene>
    <name evidence="2" type="ORF">CLV31_10425</name>
</gene>
<keyword evidence="2" id="KW-0255">Endonuclease</keyword>
<comment type="caution">
    <text evidence="2">The sequence shown here is derived from an EMBL/GenBank/DDBJ whole genome shotgun (WGS) entry which is preliminary data.</text>
</comment>
<proteinExistence type="predicted"/>
<dbReference type="SUPFAM" id="SSF56219">
    <property type="entry name" value="DNase I-like"/>
    <property type="match status" value="1"/>
</dbReference>
<evidence type="ECO:0000313" key="3">
    <source>
        <dbReference type="Proteomes" id="UP000248917"/>
    </source>
</evidence>
<keyword evidence="2" id="KW-0378">Hydrolase</keyword>
<dbReference type="GO" id="GO:0004519">
    <property type="term" value="F:endonuclease activity"/>
    <property type="evidence" value="ECO:0007669"/>
    <property type="project" value="UniProtKB-KW"/>
</dbReference>
<accession>A0A326RTZ5</accession>
<dbReference type="InterPro" id="IPR051916">
    <property type="entry name" value="GPI-anchor_lipid_remodeler"/>
</dbReference>
<dbReference type="GO" id="GO:0004527">
    <property type="term" value="F:exonuclease activity"/>
    <property type="evidence" value="ECO:0007669"/>
    <property type="project" value="UniProtKB-KW"/>
</dbReference>
<dbReference type="EMBL" id="QKTX01000004">
    <property type="protein sequence ID" value="PZV84377.1"/>
    <property type="molecule type" value="Genomic_DNA"/>
</dbReference>
<dbReference type="OrthoDB" id="5447300at2"/>
<dbReference type="Gene3D" id="3.60.10.10">
    <property type="entry name" value="Endonuclease/exonuclease/phosphatase"/>
    <property type="match status" value="1"/>
</dbReference>
<organism evidence="2 3">
    <name type="scientific">Algoriphagus aquaeductus</name>
    <dbReference type="NCBI Taxonomy" id="475299"/>
    <lineage>
        <taxon>Bacteria</taxon>
        <taxon>Pseudomonadati</taxon>
        <taxon>Bacteroidota</taxon>
        <taxon>Cytophagia</taxon>
        <taxon>Cytophagales</taxon>
        <taxon>Cyclobacteriaceae</taxon>
        <taxon>Algoriphagus</taxon>
    </lineage>
</organism>
<dbReference type="GO" id="GO:0006506">
    <property type="term" value="P:GPI anchor biosynthetic process"/>
    <property type="evidence" value="ECO:0007669"/>
    <property type="project" value="TreeGrafter"/>
</dbReference>
<reference evidence="2 3" key="1">
    <citation type="submission" date="2018-06" db="EMBL/GenBank/DDBJ databases">
        <title>Genomic Encyclopedia of Archaeal and Bacterial Type Strains, Phase II (KMG-II): from individual species to whole genera.</title>
        <authorList>
            <person name="Goeker M."/>
        </authorList>
    </citation>
    <scope>NUCLEOTIDE SEQUENCE [LARGE SCALE GENOMIC DNA]</scope>
    <source>
        <strain evidence="2 3">T4</strain>
    </source>
</reference>
<dbReference type="PANTHER" id="PTHR14859">
    <property type="entry name" value="CALCOFLUOR WHITE HYPERSENSITIVE PROTEIN PRECURSOR"/>
    <property type="match status" value="1"/>
</dbReference>
<name>A0A326RTZ5_9BACT</name>
<dbReference type="Proteomes" id="UP000248917">
    <property type="component" value="Unassembled WGS sequence"/>
</dbReference>
<keyword evidence="2" id="KW-0269">Exonuclease</keyword>
<dbReference type="GO" id="GO:0016020">
    <property type="term" value="C:membrane"/>
    <property type="evidence" value="ECO:0007669"/>
    <property type="project" value="GOC"/>
</dbReference>
<evidence type="ECO:0000259" key="1">
    <source>
        <dbReference type="Pfam" id="PF03372"/>
    </source>
</evidence>
<sequence>MKQSLLLFLFSWIWFGNTNAQEIKILTYNIFHGESPDKPGTPNLEKISDLFVLMQPEVIALQEVDSLTGRYLSIYPDSLDLIKRMIRDTGYRGYFAKAMDFDGGAYGEGLLVKKGSQYHTQKLPNPAGGEPRAAAWVKAELKTLEEFYFGGTHLCHEFEANRIAQVDSLFTYAETLNKPVILAGDFNFTPDSPEYSRIPSHWKEAGAEAGNTQHTYGTAESGARIDYIWYDSRKFELVEYKVLDLPYSDHYPVWAVLRMKKETP</sequence>
<dbReference type="AlphaFoldDB" id="A0A326RTZ5"/>
<dbReference type="InterPro" id="IPR005135">
    <property type="entry name" value="Endo/exonuclease/phosphatase"/>
</dbReference>
<dbReference type="Pfam" id="PF03372">
    <property type="entry name" value="Exo_endo_phos"/>
    <property type="match status" value="1"/>
</dbReference>
<dbReference type="RefSeq" id="WP_111392063.1">
    <property type="nucleotide sequence ID" value="NZ_QKTX01000004.1"/>
</dbReference>